<keyword evidence="2" id="KW-0472">Membrane</keyword>
<keyword evidence="2" id="KW-0812">Transmembrane</keyword>
<feature type="compositionally biased region" description="Polar residues" evidence="1">
    <location>
        <begin position="24"/>
        <end position="40"/>
    </location>
</feature>
<name>A0A3E2C8W7_GARVA</name>
<feature type="region of interest" description="Disordered" evidence="1">
    <location>
        <begin position="1"/>
        <end position="42"/>
    </location>
</feature>
<keyword evidence="2" id="KW-1133">Transmembrane helix</keyword>
<reference evidence="3 4" key="1">
    <citation type="submission" date="2017-07" db="EMBL/GenBank/DDBJ databases">
        <title>A comparative genomics approach to explaining the enigmatic role of Gardnerella vaginalis in the vaginal microbiome.</title>
        <authorList>
            <person name="Vancuren S.J."/>
            <person name="Hill J.E."/>
        </authorList>
    </citation>
    <scope>NUCLEOTIDE SEQUENCE [LARGE SCALE GENOMIC DNA]</scope>
    <source>
        <strain evidence="3 4">WP023</strain>
    </source>
</reference>
<feature type="region of interest" description="Disordered" evidence="1">
    <location>
        <begin position="78"/>
        <end position="100"/>
    </location>
</feature>
<evidence type="ECO:0000256" key="2">
    <source>
        <dbReference type="SAM" id="Phobius"/>
    </source>
</evidence>
<evidence type="ECO:0000313" key="3">
    <source>
        <dbReference type="EMBL" id="RFT28151.1"/>
    </source>
</evidence>
<organism evidence="3 4">
    <name type="scientific">Gardnerella vaginalis</name>
    <dbReference type="NCBI Taxonomy" id="2702"/>
    <lineage>
        <taxon>Bacteria</taxon>
        <taxon>Bacillati</taxon>
        <taxon>Actinomycetota</taxon>
        <taxon>Actinomycetes</taxon>
        <taxon>Bifidobacteriales</taxon>
        <taxon>Bifidobacteriaceae</taxon>
        <taxon>Gardnerella</taxon>
    </lineage>
</organism>
<gene>
    <name evidence="3" type="ORF">CG405_06770</name>
</gene>
<comment type="caution">
    <text evidence="3">The sequence shown here is derived from an EMBL/GenBank/DDBJ whole genome shotgun (WGS) entry which is preliminary data.</text>
</comment>
<evidence type="ECO:0000256" key="1">
    <source>
        <dbReference type="SAM" id="MobiDB-lite"/>
    </source>
</evidence>
<proteinExistence type="predicted"/>
<protein>
    <submittedName>
        <fullName evidence="3">ABC transporter substrate-binding protein</fullName>
    </submittedName>
</protein>
<accession>A0A3E2C8W7</accession>
<dbReference type="EMBL" id="NNRU01000005">
    <property type="protein sequence ID" value="RFT28151.1"/>
    <property type="molecule type" value="Genomic_DNA"/>
</dbReference>
<evidence type="ECO:0000313" key="4">
    <source>
        <dbReference type="Proteomes" id="UP000258379"/>
    </source>
</evidence>
<feature type="non-terminal residue" evidence="3">
    <location>
        <position position="100"/>
    </location>
</feature>
<sequence>MDNKEPKDGAYNNDATDKFYGQENAEQSQFSSSTDASLNAASKRGYKTNKRGLGKFWLVSVAIVVIAVVSAIIATCTGSQKNPASQTSSTQVSNKTVSIG</sequence>
<dbReference type="AlphaFoldDB" id="A0A3E2C8W7"/>
<dbReference type="Proteomes" id="UP000258379">
    <property type="component" value="Unassembled WGS sequence"/>
</dbReference>
<feature type="transmembrane region" description="Helical" evidence="2">
    <location>
        <begin position="56"/>
        <end position="74"/>
    </location>
</feature>